<dbReference type="OrthoDB" id="5370011at2759"/>
<organism evidence="2 3">
    <name type="scientific">Didymella glomerata</name>
    <dbReference type="NCBI Taxonomy" id="749621"/>
    <lineage>
        <taxon>Eukaryota</taxon>
        <taxon>Fungi</taxon>
        <taxon>Dikarya</taxon>
        <taxon>Ascomycota</taxon>
        <taxon>Pezizomycotina</taxon>
        <taxon>Dothideomycetes</taxon>
        <taxon>Pleosporomycetidae</taxon>
        <taxon>Pleosporales</taxon>
        <taxon>Pleosporineae</taxon>
        <taxon>Didymellaceae</taxon>
        <taxon>Didymella</taxon>
    </lineage>
</organism>
<dbReference type="AlphaFoldDB" id="A0A9W8WTA9"/>
<reference evidence="2" key="1">
    <citation type="submission" date="2022-10" db="EMBL/GenBank/DDBJ databases">
        <title>Tapping the CABI collections for fungal endophytes: first genome assemblies for Collariella, Neodidymelliopsis, Ascochyta clinopodiicola, Didymella pomorum, Didymosphaeria variabile, Neocosmospora piperis and Neocucurbitaria cava.</title>
        <authorList>
            <person name="Hill R."/>
        </authorList>
    </citation>
    <scope>NUCLEOTIDE SEQUENCE</scope>
    <source>
        <strain evidence="2">IMI 360193</strain>
    </source>
</reference>
<evidence type="ECO:0000313" key="3">
    <source>
        <dbReference type="Proteomes" id="UP001140562"/>
    </source>
</evidence>
<sequence length="358" mass="39855">MSTPPAARPHDGERRKSLGKYVKRMSSVFKREKSSKVVPQASGAAAPAASDAPWVERQQSQVEVLREEAATQEGAQEPAKAQSIRPEHPTEELATAPATAAVDLTPTAIEQTPAPAPVNSTPVIDRNAMQLERARTLFARYGLTFEPDDLFRTGASAPLVPRVEKAIRMRVHRSCHKCGALYGHDKVCVQCEHKRCKQCPRYPKKKTAGEKKEKDAAEQPKKKKVLTLTTRNGNELAYQPATQRVRRTCHKCEALFVPPTATTCQSCNHLRCTKCPREPAKRNKWPSGYPGDVAADSEDDVENEKQLEQFRRIWRKPRRIAVGMNAAICALDLLSRNPDKKSHLIQPLLLPSKPSSEH</sequence>
<proteinExistence type="predicted"/>
<evidence type="ECO:0000313" key="2">
    <source>
        <dbReference type="EMBL" id="KAJ4332525.1"/>
    </source>
</evidence>
<evidence type="ECO:0000256" key="1">
    <source>
        <dbReference type="SAM" id="MobiDB-lite"/>
    </source>
</evidence>
<dbReference type="EMBL" id="JAPEUV010000116">
    <property type="protein sequence ID" value="KAJ4332525.1"/>
    <property type="molecule type" value="Genomic_DNA"/>
</dbReference>
<gene>
    <name evidence="2" type="ORF">N0V87_008334</name>
</gene>
<name>A0A9W8WTA9_9PLEO</name>
<dbReference type="Proteomes" id="UP001140562">
    <property type="component" value="Unassembled WGS sequence"/>
</dbReference>
<keyword evidence="3" id="KW-1185">Reference proteome</keyword>
<protein>
    <submittedName>
        <fullName evidence="2">Uncharacterized protein</fullName>
    </submittedName>
</protein>
<comment type="caution">
    <text evidence="2">The sequence shown here is derived from an EMBL/GenBank/DDBJ whole genome shotgun (WGS) entry which is preliminary data.</text>
</comment>
<feature type="region of interest" description="Disordered" evidence="1">
    <location>
        <begin position="29"/>
        <end position="88"/>
    </location>
</feature>
<feature type="compositionally biased region" description="Low complexity" evidence="1">
    <location>
        <begin position="41"/>
        <end position="53"/>
    </location>
</feature>
<accession>A0A9W8WTA9</accession>